<name>A0ABU2UWV3_9ACTN</name>
<dbReference type="InterPro" id="IPR016176">
    <property type="entry name" value="Cbl-dep_enz_cat"/>
</dbReference>
<evidence type="ECO:0000256" key="1">
    <source>
        <dbReference type="ARBA" id="ARBA00022628"/>
    </source>
</evidence>
<comment type="caution">
    <text evidence="5">The sequence shown here is derived from an EMBL/GenBank/DDBJ whole genome shotgun (WGS) entry which is preliminary data.</text>
</comment>
<keyword evidence="3" id="KW-0170">Cobalt</keyword>
<evidence type="ECO:0000256" key="2">
    <source>
        <dbReference type="ARBA" id="ARBA00023235"/>
    </source>
</evidence>
<keyword evidence="1" id="KW-0846">Cobalamin</keyword>
<dbReference type="SUPFAM" id="SSF51703">
    <property type="entry name" value="Cobalamin (vitamin B12)-dependent enzymes"/>
    <property type="match status" value="1"/>
</dbReference>
<feature type="region of interest" description="Disordered" evidence="4">
    <location>
        <begin position="1"/>
        <end position="21"/>
    </location>
</feature>
<keyword evidence="2" id="KW-0413">Isomerase</keyword>
<dbReference type="InterPro" id="IPR006396">
    <property type="entry name" value="Glu_mut_E"/>
</dbReference>
<dbReference type="PIRSF" id="PIRSF001495">
    <property type="entry name" value="Met_asp_mut_epsi"/>
    <property type="match status" value="1"/>
</dbReference>
<gene>
    <name evidence="5" type="ORF">RM863_37240</name>
</gene>
<evidence type="ECO:0000256" key="3">
    <source>
        <dbReference type="ARBA" id="ARBA00023285"/>
    </source>
</evidence>
<dbReference type="Proteomes" id="UP001180489">
    <property type="component" value="Unassembled WGS sequence"/>
</dbReference>
<dbReference type="Gene3D" id="3.20.20.240">
    <property type="entry name" value="Methylmalonyl-CoA mutase"/>
    <property type="match status" value="1"/>
</dbReference>
<dbReference type="Pfam" id="PF06368">
    <property type="entry name" value="Met_asp_mut_E"/>
    <property type="match status" value="1"/>
</dbReference>
<proteinExistence type="predicted"/>
<evidence type="ECO:0000256" key="4">
    <source>
        <dbReference type="SAM" id="MobiDB-lite"/>
    </source>
</evidence>
<evidence type="ECO:0000313" key="6">
    <source>
        <dbReference type="Proteomes" id="UP001180489"/>
    </source>
</evidence>
<reference evidence="5" key="1">
    <citation type="submission" date="2024-05" db="EMBL/GenBank/DDBJ databases">
        <title>30 novel species of actinomycetes from the DSMZ collection.</title>
        <authorList>
            <person name="Nouioui I."/>
        </authorList>
    </citation>
    <scope>NUCLEOTIDE SEQUENCE</scope>
    <source>
        <strain evidence="5">DSM 41014</strain>
    </source>
</reference>
<sequence length="471" mass="50230">MGKSNRSRLVRPVSARPAADPSAHSFGGFVNAAQRAGHLVVQPRMGMSDPQLMRSGLQATRQAKALTVGTITLDSYTRLGSHEHARQAVADGVALNGYPIVAHGTATTLWVIDGIAGPDFPVQVRHGAPSPYAIFEALMAAGLAATEGGPVSYCLPYSRNPLERSVADWARSCEMFARLRESGAEPHLETFGGCMMGQLCPPSLLIALAVLEALFFQQHGLRSVSLSYAQQTNAAQDEEALNALARIAGELLDPMDWHIVLYAYMGVYPRTSRGAELLLEDAARLAVRTGAARLIVKTAAEAHRIPNVAENVAALETAARAAANEPGEQGAANSRDTGILDEARAIIDAVVALDPSIGSALVQAFRVGLLDVPYCLHPDNAGRTRSFLDSEGWLHWGDTGSMPVRRTAHGSVRLSSAALLDSLSYVERKFDQLALAEATFRKATEHRAPRPVLAAPAGVTDRTAHEKESVS</sequence>
<feature type="region of interest" description="Disordered" evidence="4">
    <location>
        <begin position="451"/>
        <end position="471"/>
    </location>
</feature>
<accession>A0ABU2UWV3</accession>
<evidence type="ECO:0000313" key="5">
    <source>
        <dbReference type="EMBL" id="MDT0477782.1"/>
    </source>
</evidence>
<keyword evidence="6" id="KW-1185">Reference proteome</keyword>
<organism evidence="5 6">
    <name type="scientific">Streptomyces hintoniae</name>
    <dbReference type="NCBI Taxonomy" id="3075521"/>
    <lineage>
        <taxon>Bacteria</taxon>
        <taxon>Bacillati</taxon>
        <taxon>Actinomycetota</taxon>
        <taxon>Actinomycetes</taxon>
        <taxon>Kitasatosporales</taxon>
        <taxon>Streptomycetaceae</taxon>
        <taxon>Streptomyces</taxon>
    </lineage>
</organism>
<feature type="compositionally biased region" description="Basic and acidic residues" evidence="4">
    <location>
        <begin position="462"/>
        <end position="471"/>
    </location>
</feature>
<protein>
    <submittedName>
        <fullName evidence="5">Methylaspartate mutase</fullName>
    </submittedName>
</protein>
<dbReference type="EMBL" id="JAVRFF010000073">
    <property type="protein sequence ID" value="MDT0477782.1"/>
    <property type="molecule type" value="Genomic_DNA"/>
</dbReference>
<dbReference type="RefSeq" id="WP_311637813.1">
    <property type="nucleotide sequence ID" value="NZ_JAVRFF010000073.1"/>
</dbReference>